<keyword evidence="1 2" id="KW-0238">DNA-binding</keyword>
<accession>A0A0N0XUQ2</accession>
<feature type="domain" description="HTH tetR-type" evidence="3">
    <location>
        <begin position="8"/>
        <end position="68"/>
    </location>
</feature>
<keyword evidence="5" id="KW-1185">Reference proteome</keyword>
<dbReference type="Gene3D" id="1.10.357.10">
    <property type="entry name" value="Tetracycline Repressor, domain 2"/>
    <property type="match status" value="1"/>
</dbReference>
<reference evidence="5" key="1">
    <citation type="submission" date="2015-07" db="EMBL/GenBank/DDBJ databases">
        <authorList>
            <person name="Ju K.-S."/>
            <person name="Doroghazi J.R."/>
            <person name="Metcalf W.W."/>
        </authorList>
    </citation>
    <scope>NUCLEOTIDE SEQUENCE [LARGE SCALE GENOMIC DNA]</scope>
    <source>
        <strain evidence="5">NRRL ISP-5002</strain>
    </source>
</reference>
<dbReference type="GO" id="GO:0000976">
    <property type="term" value="F:transcription cis-regulatory region binding"/>
    <property type="evidence" value="ECO:0007669"/>
    <property type="project" value="TreeGrafter"/>
</dbReference>
<dbReference type="SUPFAM" id="SSF46689">
    <property type="entry name" value="Homeodomain-like"/>
    <property type="match status" value="1"/>
</dbReference>
<dbReference type="PANTHER" id="PTHR30055:SF226">
    <property type="entry name" value="HTH-TYPE TRANSCRIPTIONAL REGULATOR PKSA"/>
    <property type="match status" value="1"/>
</dbReference>
<dbReference type="PATRIC" id="fig|66876.3.peg.4647"/>
<dbReference type="InterPro" id="IPR050109">
    <property type="entry name" value="HTH-type_TetR-like_transc_reg"/>
</dbReference>
<dbReference type="PROSITE" id="PS50977">
    <property type="entry name" value="HTH_TETR_2"/>
    <property type="match status" value="1"/>
</dbReference>
<dbReference type="InterPro" id="IPR009057">
    <property type="entry name" value="Homeodomain-like_sf"/>
</dbReference>
<proteinExistence type="predicted"/>
<dbReference type="Pfam" id="PF00440">
    <property type="entry name" value="TetR_N"/>
    <property type="match status" value="1"/>
</dbReference>
<dbReference type="InterPro" id="IPR001647">
    <property type="entry name" value="HTH_TetR"/>
</dbReference>
<feature type="DNA-binding region" description="H-T-H motif" evidence="2">
    <location>
        <begin position="31"/>
        <end position="50"/>
    </location>
</feature>
<dbReference type="RefSeq" id="WP_053925162.1">
    <property type="nucleotide sequence ID" value="NZ_LGKG01000141.1"/>
</dbReference>
<gene>
    <name evidence="4" type="ORF">ADL29_21225</name>
</gene>
<evidence type="ECO:0000256" key="1">
    <source>
        <dbReference type="ARBA" id="ARBA00023125"/>
    </source>
</evidence>
<evidence type="ECO:0000256" key="2">
    <source>
        <dbReference type="PROSITE-ProRule" id="PRU00335"/>
    </source>
</evidence>
<dbReference type="SUPFAM" id="SSF48498">
    <property type="entry name" value="Tetracyclin repressor-like, C-terminal domain"/>
    <property type="match status" value="1"/>
</dbReference>
<sequence>MTDTPKGARKRTHLLDTAEELLLTCGHAELSMRAVATAADVRLGHLQYYFPTRADLVAAVLDRALSHSLERLRPLLSPGDRAAAPDPYRLVRTLLAEQDDPRLVRLFTELWALAALDEAVAAAVRAFYRDYQDQVAAFLHEQQPALSAAARRARAGVFTMLIEGAALFRSGIADHRTEETDAELVATAVALLGSRQAETGPPTRR</sequence>
<organism evidence="4 5">
    <name type="scientific">Streptomyces chattanoogensis</name>
    <dbReference type="NCBI Taxonomy" id="66876"/>
    <lineage>
        <taxon>Bacteria</taxon>
        <taxon>Bacillati</taxon>
        <taxon>Actinomycetota</taxon>
        <taxon>Actinomycetes</taxon>
        <taxon>Kitasatosporales</taxon>
        <taxon>Streptomycetaceae</taxon>
        <taxon>Streptomyces</taxon>
    </lineage>
</organism>
<protein>
    <submittedName>
        <fullName evidence="4">TetR family transcriptional regulator</fullName>
    </submittedName>
</protein>
<evidence type="ECO:0000313" key="5">
    <source>
        <dbReference type="Proteomes" id="UP000037982"/>
    </source>
</evidence>
<dbReference type="InterPro" id="IPR036271">
    <property type="entry name" value="Tet_transcr_reg_TetR-rel_C_sf"/>
</dbReference>
<dbReference type="EMBL" id="LGKG01000141">
    <property type="protein sequence ID" value="KPC62276.1"/>
    <property type="molecule type" value="Genomic_DNA"/>
</dbReference>
<dbReference type="GO" id="GO:0003700">
    <property type="term" value="F:DNA-binding transcription factor activity"/>
    <property type="evidence" value="ECO:0007669"/>
    <property type="project" value="TreeGrafter"/>
</dbReference>
<dbReference type="PANTHER" id="PTHR30055">
    <property type="entry name" value="HTH-TYPE TRANSCRIPTIONAL REGULATOR RUTR"/>
    <property type="match status" value="1"/>
</dbReference>
<comment type="caution">
    <text evidence="4">The sequence shown here is derived from an EMBL/GenBank/DDBJ whole genome shotgun (WGS) entry which is preliminary data.</text>
</comment>
<name>A0A0N0XUQ2_9ACTN</name>
<evidence type="ECO:0000313" key="4">
    <source>
        <dbReference type="EMBL" id="KPC62276.1"/>
    </source>
</evidence>
<dbReference type="AlphaFoldDB" id="A0A0N0XUQ2"/>
<dbReference type="Proteomes" id="UP000037982">
    <property type="component" value="Unassembled WGS sequence"/>
</dbReference>
<evidence type="ECO:0000259" key="3">
    <source>
        <dbReference type="PROSITE" id="PS50977"/>
    </source>
</evidence>